<comment type="caution">
    <text evidence="2">The sequence shown here is derived from an EMBL/GenBank/DDBJ whole genome shotgun (WGS) entry which is preliminary data.</text>
</comment>
<organism evidence="2 3">
    <name type="scientific">Diversispora epigaea</name>
    <dbReference type="NCBI Taxonomy" id="1348612"/>
    <lineage>
        <taxon>Eukaryota</taxon>
        <taxon>Fungi</taxon>
        <taxon>Fungi incertae sedis</taxon>
        <taxon>Mucoromycota</taxon>
        <taxon>Glomeromycotina</taxon>
        <taxon>Glomeromycetes</taxon>
        <taxon>Diversisporales</taxon>
        <taxon>Diversisporaceae</taxon>
        <taxon>Diversispora</taxon>
    </lineage>
</organism>
<dbReference type="AlphaFoldDB" id="A0A397HH77"/>
<evidence type="ECO:0000313" key="2">
    <source>
        <dbReference type="EMBL" id="RHZ62412.1"/>
    </source>
</evidence>
<proteinExistence type="predicted"/>
<protein>
    <submittedName>
        <fullName evidence="2">Uncharacterized protein</fullName>
    </submittedName>
</protein>
<evidence type="ECO:0000256" key="1">
    <source>
        <dbReference type="SAM" id="MobiDB-lite"/>
    </source>
</evidence>
<dbReference type="EMBL" id="PQFF01000310">
    <property type="protein sequence ID" value="RHZ62412.1"/>
    <property type="molecule type" value="Genomic_DNA"/>
</dbReference>
<sequence>MNNINPTERLIFESNIWNLVVIDNIDFKERTFTYGNIYDVTRGSSHATLRMVFQCKLPQHLSNSTNEIIELDESFNPFGMNNYTINILNTFSNIFNNTLDFKESPLIFERNFNTESLHEKILIEIQSENSYSPPKVVILEAGDAPNEDSSIFEACKMYIVDLSLKNNKYIDICADEAIFRRLLRYRELNSFVRPILGAWHTNKDICSVLLAISSSYGIFDLAIVLDVRFLDKLESMVDYRSTVRVLELIWVAVGIAIHVYLKKTNKKIEDIVNDNNIPLKVWFHYYQWAGIWKAHRLGIKTGNFDLQYNCLTSFAPLFPIAGKSNYTRSVAHFISIIAQYPQLQQTLRHSVSINLTRKNHYYAYDEALEALGIKFIKQNVTGNVINEENLKHQIKLAQSERERIDLLFAEYIDDHVKAKNGRAIASRKDAIWKLADNLIEVFEMENFLEHELFKKFKPKQLNIEGYTRLTKCYDEGIVRIQSIVRQEVLKIDSINKKGRRATGINKSKWADINNNKKRSRSNKNTISTQVTPTILKAQEIQPNLQDEPTTQPNLQDELTKKRKRQTTVEEKNILDPICESDSIPTDNEINNILYMSSKLLN</sequence>
<feature type="compositionally biased region" description="Polar residues" evidence="1">
    <location>
        <begin position="540"/>
        <end position="556"/>
    </location>
</feature>
<gene>
    <name evidence="2" type="ORF">Glove_340g118</name>
</gene>
<feature type="region of interest" description="Disordered" evidence="1">
    <location>
        <begin position="505"/>
        <end position="567"/>
    </location>
</feature>
<evidence type="ECO:0000313" key="3">
    <source>
        <dbReference type="Proteomes" id="UP000266861"/>
    </source>
</evidence>
<name>A0A397HH77_9GLOM</name>
<reference evidence="2 3" key="1">
    <citation type="submission" date="2018-08" db="EMBL/GenBank/DDBJ databases">
        <title>Genome and evolution of the arbuscular mycorrhizal fungus Diversispora epigaea (formerly Glomus versiforme) and its bacterial endosymbionts.</title>
        <authorList>
            <person name="Sun X."/>
            <person name="Fei Z."/>
            <person name="Harrison M."/>
        </authorList>
    </citation>
    <scope>NUCLEOTIDE SEQUENCE [LARGE SCALE GENOMIC DNA]</scope>
    <source>
        <strain evidence="2 3">IT104</strain>
    </source>
</reference>
<accession>A0A397HH77</accession>
<dbReference type="OrthoDB" id="2335226at2759"/>
<dbReference type="Proteomes" id="UP000266861">
    <property type="component" value="Unassembled WGS sequence"/>
</dbReference>
<keyword evidence="3" id="KW-1185">Reference proteome</keyword>